<evidence type="ECO:0000256" key="6">
    <source>
        <dbReference type="ARBA" id="ARBA00023136"/>
    </source>
</evidence>
<dbReference type="PANTHER" id="PTHR30371">
    <property type="entry name" value="SEC-INDEPENDENT PROTEIN TRANSLOCASE PROTEIN TATC"/>
    <property type="match status" value="1"/>
</dbReference>
<evidence type="ECO:0000313" key="9">
    <source>
        <dbReference type="Proteomes" id="UP000256661"/>
    </source>
</evidence>
<dbReference type="GO" id="GO:0033281">
    <property type="term" value="C:TAT protein transport complex"/>
    <property type="evidence" value="ECO:0007669"/>
    <property type="project" value="UniProtKB-UniRule"/>
</dbReference>
<comment type="caution">
    <text evidence="8">The sequence shown here is derived from an EMBL/GenBank/DDBJ whole genome shotgun (WGS) entry which is preliminary data.</text>
</comment>
<reference evidence="8 9" key="1">
    <citation type="submission" date="2018-08" db="EMBL/GenBank/DDBJ databases">
        <title>Sequencing the genomes of 1000 actinobacteria strains.</title>
        <authorList>
            <person name="Klenk H.-P."/>
        </authorList>
    </citation>
    <scope>NUCLEOTIDE SEQUENCE [LARGE SCALE GENOMIC DNA]</scope>
    <source>
        <strain evidence="8 9">DSM 43927</strain>
    </source>
</reference>
<comment type="subunit">
    <text evidence="7">The Tat system comprises two distinct complexes: a TatABC complex, containing multiple copies of TatA, TatB and TatC subunits, and a separate TatA complex, containing only TatA subunits. Substrates initially bind to the TatABC complex, which probably triggers association of the separate TatA complex to form the active translocon.</text>
</comment>
<name>A0A3D9SYD4_9ACTN</name>
<keyword evidence="3 7" id="KW-0653">Protein transport</keyword>
<keyword evidence="7" id="KW-1003">Cell membrane</keyword>
<evidence type="ECO:0000313" key="8">
    <source>
        <dbReference type="EMBL" id="REF00973.1"/>
    </source>
</evidence>
<keyword evidence="5 7" id="KW-0811">Translocation</keyword>
<keyword evidence="2 7" id="KW-0812">Transmembrane</keyword>
<keyword evidence="7" id="KW-0813">Transport</keyword>
<dbReference type="PRINTS" id="PR01840">
    <property type="entry name" value="TATCFAMILY"/>
</dbReference>
<organism evidence="8 9">
    <name type="scientific">Thermomonospora umbrina</name>
    <dbReference type="NCBI Taxonomy" id="111806"/>
    <lineage>
        <taxon>Bacteria</taxon>
        <taxon>Bacillati</taxon>
        <taxon>Actinomycetota</taxon>
        <taxon>Actinomycetes</taxon>
        <taxon>Streptosporangiales</taxon>
        <taxon>Thermomonosporaceae</taxon>
        <taxon>Thermomonospora</taxon>
    </lineage>
</organism>
<dbReference type="GO" id="GO:0043953">
    <property type="term" value="P:protein transport by the Tat complex"/>
    <property type="evidence" value="ECO:0007669"/>
    <property type="project" value="UniProtKB-UniRule"/>
</dbReference>
<dbReference type="AlphaFoldDB" id="A0A3D9SYD4"/>
<dbReference type="Proteomes" id="UP000256661">
    <property type="component" value="Unassembled WGS sequence"/>
</dbReference>
<protein>
    <recommendedName>
        <fullName evidence="7">Sec-independent protein translocase protein TatC</fullName>
    </recommendedName>
</protein>
<dbReference type="GO" id="GO:0065002">
    <property type="term" value="P:intracellular protein transmembrane transport"/>
    <property type="evidence" value="ECO:0007669"/>
    <property type="project" value="TreeGrafter"/>
</dbReference>
<feature type="transmembrane region" description="Helical" evidence="7">
    <location>
        <begin position="232"/>
        <end position="251"/>
    </location>
</feature>
<gene>
    <name evidence="7" type="primary">tatC</name>
    <name evidence="8" type="ORF">DFJ69_6571</name>
</gene>
<comment type="function">
    <text evidence="7">Part of the twin-arginine translocation (Tat) system that transports large folded proteins containing a characteristic twin-arginine motif in their signal peptide across membranes. Together with TatB, TatC is part of a receptor directly interacting with Tat signal peptides.</text>
</comment>
<comment type="subcellular location">
    <subcellularLocation>
        <location evidence="7">Cell membrane</location>
        <topology evidence="7">Multi-pass membrane protein</topology>
    </subcellularLocation>
    <subcellularLocation>
        <location evidence="1">Membrane</location>
        <topology evidence="1">Multi-pass membrane protein</topology>
    </subcellularLocation>
</comment>
<feature type="transmembrane region" description="Helical" evidence="7">
    <location>
        <begin position="172"/>
        <end position="198"/>
    </location>
</feature>
<accession>A0A3D9SYD4</accession>
<evidence type="ECO:0000256" key="3">
    <source>
        <dbReference type="ARBA" id="ARBA00022927"/>
    </source>
</evidence>
<evidence type="ECO:0000256" key="7">
    <source>
        <dbReference type="HAMAP-Rule" id="MF_00902"/>
    </source>
</evidence>
<evidence type="ECO:0000256" key="1">
    <source>
        <dbReference type="ARBA" id="ARBA00004141"/>
    </source>
</evidence>
<dbReference type="NCBIfam" id="TIGR00945">
    <property type="entry name" value="tatC"/>
    <property type="match status" value="1"/>
</dbReference>
<dbReference type="PANTHER" id="PTHR30371:SF0">
    <property type="entry name" value="SEC-INDEPENDENT PROTEIN TRANSLOCASE PROTEIN TATC, CHLOROPLASTIC-RELATED"/>
    <property type="match status" value="1"/>
</dbReference>
<evidence type="ECO:0000256" key="2">
    <source>
        <dbReference type="ARBA" id="ARBA00022692"/>
    </source>
</evidence>
<evidence type="ECO:0000256" key="4">
    <source>
        <dbReference type="ARBA" id="ARBA00022989"/>
    </source>
</evidence>
<keyword evidence="9" id="KW-1185">Reference proteome</keyword>
<feature type="transmembrane region" description="Helical" evidence="7">
    <location>
        <begin position="124"/>
        <end position="145"/>
    </location>
</feature>
<dbReference type="InterPro" id="IPR002033">
    <property type="entry name" value="TatC"/>
</dbReference>
<keyword evidence="4 7" id="KW-1133">Transmembrane helix</keyword>
<feature type="transmembrane region" description="Helical" evidence="7">
    <location>
        <begin position="29"/>
        <end position="47"/>
    </location>
</feature>
<proteinExistence type="inferred from homology"/>
<sequence>MKLTRQRPPADPEGRMPLMEHLRELRNRLLKATAGLVAGMILGFVIFDPVWEFLQAPYCELPAAHRGTGGETCNLYTNGLTEGFFLRIKIALMIGAVVSSPIWLYQLWAFIAPGLYRKERRWTYTFMAGAVPLFLLGAALSYITLDKGLSILLGFVPDNTVPLVTITSYLNYATAMMLVFGLAFELPLIVVILNLAGVLSSARIRRSQRMIIFGIFVFAAVATPSADPFTMMALALPTVLLFEVAAFLAFLNDRRRALRPGAHDELSDDEAAPLDLDEIDAALEQSAEGGGRGR</sequence>
<feature type="transmembrane region" description="Helical" evidence="7">
    <location>
        <begin position="90"/>
        <end position="112"/>
    </location>
</feature>
<comment type="similarity">
    <text evidence="7">Belongs to the TatC family.</text>
</comment>
<feature type="transmembrane region" description="Helical" evidence="7">
    <location>
        <begin position="210"/>
        <end position="226"/>
    </location>
</feature>
<evidence type="ECO:0000256" key="5">
    <source>
        <dbReference type="ARBA" id="ARBA00023010"/>
    </source>
</evidence>
<keyword evidence="6 7" id="KW-0472">Membrane</keyword>
<dbReference type="HAMAP" id="MF_00902">
    <property type="entry name" value="TatC"/>
    <property type="match status" value="1"/>
</dbReference>
<dbReference type="GO" id="GO:0009977">
    <property type="term" value="F:proton motive force dependent protein transmembrane transporter activity"/>
    <property type="evidence" value="ECO:0007669"/>
    <property type="project" value="TreeGrafter"/>
</dbReference>
<dbReference type="EMBL" id="QTTT01000001">
    <property type="protein sequence ID" value="REF00973.1"/>
    <property type="molecule type" value="Genomic_DNA"/>
</dbReference>
<dbReference type="Pfam" id="PF00902">
    <property type="entry name" value="TatC"/>
    <property type="match status" value="1"/>
</dbReference>